<dbReference type="SUPFAM" id="SSF47095">
    <property type="entry name" value="HMG-box"/>
    <property type="match status" value="1"/>
</dbReference>
<feature type="region of interest" description="Disordered" evidence="4">
    <location>
        <begin position="292"/>
        <end position="327"/>
    </location>
</feature>
<evidence type="ECO:0000313" key="6">
    <source>
        <dbReference type="EMBL" id="OJT12754.1"/>
    </source>
</evidence>
<dbReference type="PROSITE" id="PS50118">
    <property type="entry name" value="HMG_BOX_2"/>
    <property type="match status" value="1"/>
</dbReference>
<dbReference type="Pfam" id="PF00505">
    <property type="entry name" value="HMG_box"/>
    <property type="match status" value="1"/>
</dbReference>
<feature type="compositionally biased region" description="Basic residues" evidence="4">
    <location>
        <begin position="1"/>
        <end position="14"/>
    </location>
</feature>
<feature type="region of interest" description="Disordered" evidence="4">
    <location>
        <begin position="582"/>
        <end position="656"/>
    </location>
</feature>
<accession>A0A1M2VYR7</accession>
<feature type="compositionally biased region" description="Basic and acidic residues" evidence="4">
    <location>
        <begin position="57"/>
        <end position="68"/>
    </location>
</feature>
<feature type="compositionally biased region" description="Low complexity" evidence="4">
    <location>
        <begin position="185"/>
        <end position="199"/>
    </location>
</feature>
<keyword evidence="1 3" id="KW-0238">DNA-binding</keyword>
<feature type="region of interest" description="Disordered" evidence="4">
    <location>
        <begin position="57"/>
        <end position="76"/>
    </location>
</feature>
<dbReference type="EMBL" id="MNAD01000448">
    <property type="protein sequence ID" value="OJT12754.1"/>
    <property type="molecule type" value="Genomic_DNA"/>
</dbReference>
<dbReference type="PANTHER" id="PTHR45789:SF2">
    <property type="entry name" value="FI18025P1"/>
    <property type="match status" value="1"/>
</dbReference>
<dbReference type="SMART" id="SM00398">
    <property type="entry name" value="HMG"/>
    <property type="match status" value="1"/>
</dbReference>
<feature type="region of interest" description="Disordered" evidence="4">
    <location>
        <begin position="1"/>
        <end position="43"/>
    </location>
</feature>
<evidence type="ECO:0000313" key="7">
    <source>
        <dbReference type="Proteomes" id="UP000184267"/>
    </source>
</evidence>
<protein>
    <submittedName>
        <fullName evidence="6">Mating-type M-specific polypeptide Mc</fullName>
    </submittedName>
</protein>
<dbReference type="PANTHER" id="PTHR45789">
    <property type="entry name" value="FI18025P1"/>
    <property type="match status" value="1"/>
</dbReference>
<name>A0A1M2VYR7_TRAPU</name>
<feature type="compositionally biased region" description="Gly residues" evidence="4">
    <location>
        <begin position="647"/>
        <end position="656"/>
    </location>
</feature>
<evidence type="ECO:0000256" key="3">
    <source>
        <dbReference type="PROSITE-ProRule" id="PRU00267"/>
    </source>
</evidence>
<feature type="compositionally biased region" description="Polar residues" evidence="4">
    <location>
        <begin position="222"/>
        <end position="231"/>
    </location>
</feature>
<dbReference type="GO" id="GO:0000981">
    <property type="term" value="F:DNA-binding transcription factor activity, RNA polymerase II-specific"/>
    <property type="evidence" value="ECO:0007669"/>
    <property type="project" value="TreeGrafter"/>
</dbReference>
<dbReference type="STRING" id="154538.A0A1M2VYR7"/>
<feature type="DNA-binding region" description="HMG box" evidence="3">
    <location>
        <begin position="39"/>
        <end position="112"/>
    </location>
</feature>
<feature type="compositionally biased region" description="Polar residues" evidence="4">
    <location>
        <begin position="298"/>
        <end position="307"/>
    </location>
</feature>
<dbReference type="GO" id="GO:0000978">
    <property type="term" value="F:RNA polymerase II cis-regulatory region sequence-specific DNA binding"/>
    <property type="evidence" value="ECO:0007669"/>
    <property type="project" value="TreeGrafter"/>
</dbReference>
<dbReference type="OrthoDB" id="6247875at2759"/>
<evidence type="ECO:0000256" key="4">
    <source>
        <dbReference type="SAM" id="MobiDB-lite"/>
    </source>
</evidence>
<sequence>MPPTRTQRKSRKTPAPHQAPEPIDTPDGATPAEEDGEKIARPSNAWILYRTARAAELKDEKARKKEPPLKQSQISQIVGQMWRAEAPEVRKAYEKEAARLAAKHAEMYPDYKYQPMNKEQKLAWREEQAKKKKLLQDAKKAAKESARKASPRASGSRKSSAEVAPVQAPAQVAAPRRASTRIATRAQSSASSVPVSIPSRPRPREPMSRGAGASPPLDSDAESTLSSTPTLSFDGETLLRLPYPLQATMPDFAPPSVSDFGQVIAPDFPQAADVCYFSPDFLQQGPSTQVPAMGTDGAWSSSLSTPRDSPPSYTEGDQFPGSGMASASSELNMRSQWRAGPPIAFNDPQRPFPAHLPPAGSVETMDIQDVLRALECAPSIGAWAASPPTNVDFHLAHLLGSPRSATLYPNGGGENALAQAMNLEEVQDVMDSSFSAQMDESAFDAAMDAVPRSFEDNVQFQVAFPQTASHVMMDPEEFYRTQAAEAALLYPELALNLGHDVVSPPYPLMAPDEPITGDMGLSWHNEFGDFFSGVPMEPTHDAAGSSGSAPSPSGPPTPTQHDAFYGAPLLLSPSVDYSPFAPSLAHSPSAPTPTSTPTAETTEFASPPVDNTPATQRYVPPGGAGQASRRRVGGRFARPPVQPGQAQGSGSGSSTT</sequence>
<feature type="domain" description="HMG box" evidence="5">
    <location>
        <begin position="39"/>
        <end position="112"/>
    </location>
</feature>
<dbReference type="InterPro" id="IPR036910">
    <property type="entry name" value="HMG_box_dom_sf"/>
</dbReference>
<feature type="region of interest" description="Disordered" evidence="4">
    <location>
        <begin position="122"/>
        <end position="233"/>
    </location>
</feature>
<dbReference type="InterPro" id="IPR009071">
    <property type="entry name" value="HMG_box_dom"/>
</dbReference>
<proteinExistence type="predicted"/>
<keyword evidence="2 3" id="KW-0539">Nucleus</keyword>
<dbReference type="InterPro" id="IPR051356">
    <property type="entry name" value="SOX/SOX-like_TF"/>
</dbReference>
<reference evidence="6 7" key="1">
    <citation type="submission" date="2016-10" db="EMBL/GenBank/DDBJ databases">
        <title>Genome sequence of the basidiomycete white-rot fungus Trametes pubescens.</title>
        <authorList>
            <person name="Makela M.R."/>
            <person name="Granchi Z."/>
            <person name="Peng M."/>
            <person name="De Vries R.P."/>
            <person name="Grigoriev I."/>
            <person name="Riley R."/>
            <person name="Hilden K."/>
        </authorList>
    </citation>
    <scope>NUCLEOTIDE SEQUENCE [LARGE SCALE GENOMIC DNA]</scope>
    <source>
        <strain evidence="6 7">FBCC735</strain>
    </source>
</reference>
<feature type="compositionally biased region" description="Low complexity" evidence="4">
    <location>
        <begin position="582"/>
        <end position="608"/>
    </location>
</feature>
<dbReference type="GO" id="GO:0005634">
    <property type="term" value="C:nucleus"/>
    <property type="evidence" value="ECO:0007669"/>
    <property type="project" value="UniProtKB-UniRule"/>
</dbReference>
<gene>
    <name evidence="6" type="ORF">TRAPUB_10702</name>
</gene>
<dbReference type="Gene3D" id="1.10.30.10">
    <property type="entry name" value="High mobility group box domain"/>
    <property type="match status" value="1"/>
</dbReference>
<organism evidence="6 7">
    <name type="scientific">Trametes pubescens</name>
    <name type="common">White-rot fungus</name>
    <dbReference type="NCBI Taxonomy" id="154538"/>
    <lineage>
        <taxon>Eukaryota</taxon>
        <taxon>Fungi</taxon>
        <taxon>Dikarya</taxon>
        <taxon>Basidiomycota</taxon>
        <taxon>Agaricomycotina</taxon>
        <taxon>Agaricomycetes</taxon>
        <taxon>Polyporales</taxon>
        <taxon>Polyporaceae</taxon>
        <taxon>Trametes</taxon>
    </lineage>
</organism>
<dbReference type="CDD" id="cd01389">
    <property type="entry name" value="HMG-box_ROX1-like"/>
    <property type="match status" value="1"/>
</dbReference>
<dbReference type="AlphaFoldDB" id="A0A1M2VYR7"/>
<feature type="region of interest" description="Disordered" evidence="4">
    <location>
        <begin position="532"/>
        <end position="564"/>
    </location>
</feature>
<feature type="compositionally biased region" description="Low complexity" evidence="4">
    <location>
        <begin position="163"/>
        <end position="177"/>
    </location>
</feature>
<evidence type="ECO:0000256" key="1">
    <source>
        <dbReference type="ARBA" id="ARBA00023125"/>
    </source>
</evidence>
<dbReference type="OMA" id="PTQHDAF"/>
<feature type="compositionally biased region" description="Low complexity" evidence="4">
    <location>
        <begin position="542"/>
        <end position="551"/>
    </location>
</feature>
<evidence type="ECO:0000259" key="5">
    <source>
        <dbReference type="PROSITE" id="PS50118"/>
    </source>
</evidence>
<feature type="compositionally biased region" description="Basic and acidic residues" evidence="4">
    <location>
        <begin position="122"/>
        <end position="147"/>
    </location>
</feature>
<comment type="caution">
    <text evidence="6">The sequence shown here is derived from an EMBL/GenBank/DDBJ whole genome shotgun (WGS) entry which is preliminary data.</text>
</comment>
<dbReference type="Proteomes" id="UP000184267">
    <property type="component" value="Unassembled WGS sequence"/>
</dbReference>
<keyword evidence="7" id="KW-1185">Reference proteome</keyword>
<evidence type="ECO:0000256" key="2">
    <source>
        <dbReference type="ARBA" id="ARBA00023242"/>
    </source>
</evidence>